<feature type="compositionally biased region" description="Low complexity" evidence="13">
    <location>
        <begin position="496"/>
        <end position="506"/>
    </location>
</feature>
<dbReference type="EMBL" id="LN733769">
    <property type="protein sequence ID" value="CEP18263.1"/>
    <property type="molecule type" value="Genomic_DNA"/>
</dbReference>
<feature type="region of interest" description="Disordered" evidence="13">
    <location>
        <begin position="273"/>
        <end position="352"/>
    </location>
</feature>
<keyword evidence="6" id="KW-0547">Nucleotide-binding</keyword>
<dbReference type="GO" id="GO:0004550">
    <property type="term" value="F:nucleoside diphosphate kinase activity"/>
    <property type="evidence" value="ECO:0007669"/>
    <property type="project" value="InterPro"/>
</dbReference>
<dbReference type="GO" id="GO:0006183">
    <property type="term" value="P:GTP biosynthetic process"/>
    <property type="evidence" value="ECO:0007669"/>
    <property type="project" value="InterPro"/>
</dbReference>
<dbReference type="SUPFAM" id="SSF54919">
    <property type="entry name" value="Nucleoside diphosphate kinase, NDK"/>
    <property type="match status" value="1"/>
</dbReference>
<dbReference type="GO" id="GO:0005524">
    <property type="term" value="F:ATP binding"/>
    <property type="evidence" value="ECO:0007669"/>
    <property type="project" value="UniProtKB-KW"/>
</dbReference>
<evidence type="ECO:0000256" key="4">
    <source>
        <dbReference type="ARBA" id="ARBA00022679"/>
    </source>
</evidence>
<evidence type="ECO:0000256" key="3">
    <source>
        <dbReference type="ARBA" id="ARBA00022490"/>
    </source>
</evidence>
<dbReference type="Pfam" id="PF00334">
    <property type="entry name" value="NDK"/>
    <property type="match status" value="1"/>
</dbReference>
<evidence type="ECO:0000256" key="6">
    <source>
        <dbReference type="ARBA" id="ARBA00022741"/>
    </source>
</evidence>
<gene>
    <name evidence="15" type="primary">PARPA_12565.1 scaffold 45109</name>
</gene>
<keyword evidence="7" id="KW-0418">Kinase</keyword>
<dbReference type="PANTHER" id="PTHR46161">
    <property type="entry name" value="NUCLEOSIDE DIPHOSPHATE KINASE"/>
    <property type="match status" value="1"/>
</dbReference>
<dbReference type="Gene3D" id="3.30.70.141">
    <property type="entry name" value="Nucleoside diphosphate kinase-like domain"/>
    <property type="match status" value="1"/>
</dbReference>
<feature type="compositionally biased region" description="Polar residues" evidence="13">
    <location>
        <begin position="622"/>
        <end position="643"/>
    </location>
</feature>
<feature type="compositionally biased region" description="Basic and acidic residues" evidence="13">
    <location>
        <begin position="804"/>
        <end position="814"/>
    </location>
</feature>
<keyword evidence="5" id="KW-0479">Metal-binding</keyword>
<feature type="compositionally biased region" description="Polar residues" evidence="13">
    <location>
        <begin position="324"/>
        <end position="338"/>
    </location>
</feature>
<feature type="region of interest" description="Disordered" evidence="13">
    <location>
        <begin position="409"/>
        <end position="439"/>
    </location>
</feature>
<feature type="compositionally biased region" description="Low complexity" evidence="13">
    <location>
        <begin position="726"/>
        <end position="737"/>
    </location>
</feature>
<dbReference type="SMART" id="SM00562">
    <property type="entry name" value="NDK"/>
    <property type="match status" value="1"/>
</dbReference>
<keyword evidence="4" id="KW-0808">Transferase</keyword>
<keyword evidence="10" id="KW-0546">Nucleotide metabolism</keyword>
<feature type="region of interest" description="Disordered" evidence="13">
    <location>
        <begin position="163"/>
        <end position="182"/>
    </location>
</feature>
<dbReference type="GO" id="GO:0046872">
    <property type="term" value="F:metal ion binding"/>
    <property type="evidence" value="ECO:0007669"/>
    <property type="project" value="UniProtKB-KW"/>
</dbReference>
<evidence type="ECO:0000256" key="2">
    <source>
        <dbReference type="ARBA" id="ARBA00017632"/>
    </source>
</evidence>
<evidence type="ECO:0000256" key="9">
    <source>
        <dbReference type="ARBA" id="ARBA00022842"/>
    </source>
</evidence>
<dbReference type="InterPro" id="IPR036850">
    <property type="entry name" value="NDK-like_dom_sf"/>
</dbReference>
<feature type="compositionally biased region" description="Basic and acidic residues" evidence="13">
    <location>
        <begin position="484"/>
        <end position="494"/>
    </location>
</feature>
<dbReference type="STRING" id="35722.A0A0B7NSH8"/>
<keyword evidence="9" id="KW-0460">Magnesium</keyword>
<keyword evidence="3" id="KW-0963">Cytoplasm</keyword>
<keyword evidence="8" id="KW-0067">ATP-binding</keyword>
<dbReference type="GO" id="GO:0006241">
    <property type="term" value="P:CTP biosynthetic process"/>
    <property type="evidence" value="ECO:0007669"/>
    <property type="project" value="InterPro"/>
</dbReference>
<dbReference type="PROSITE" id="PS51374">
    <property type="entry name" value="NDPK_LIKE"/>
    <property type="match status" value="1"/>
</dbReference>
<dbReference type="PROSITE" id="PS00469">
    <property type="entry name" value="NDPK"/>
    <property type="match status" value="1"/>
</dbReference>
<accession>A0A0B7NSH8</accession>
<evidence type="ECO:0000256" key="10">
    <source>
        <dbReference type="ARBA" id="ARBA00023080"/>
    </source>
</evidence>
<dbReference type="OrthoDB" id="2162449at2759"/>
<feature type="domain" description="Nucleoside diphosphate kinase-like" evidence="14">
    <location>
        <begin position="62"/>
        <end position="198"/>
    </location>
</feature>
<feature type="compositionally biased region" description="Basic and acidic residues" evidence="13">
    <location>
        <begin position="510"/>
        <end position="522"/>
    </location>
</feature>
<feature type="compositionally biased region" description="Polar residues" evidence="13">
    <location>
        <begin position="273"/>
        <end position="284"/>
    </location>
</feature>
<evidence type="ECO:0000259" key="14">
    <source>
        <dbReference type="SMART" id="SM00562"/>
    </source>
</evidence>
<feature type="compositionally biased region" description="Polar residues" evidence="13">
    <location>
        <begin position="303"/>
        <end position="312"/>
    </location>
</feature>
<comment type="caution">
    <text evidence="11">Lacks conserved residue(s) required for the propagation of feature annotation.</text>
</comment>
<dbReference type="Proteomes" id="UP000054107">
    <property type="component" value="Unassembled WGS sequence"/>
</dbReference>
<feature type="compositionally biased region" description="Basic and acidic residues" evidence="13">
    <location>
        <begin position="612"/>
        <end position="621"/>
    </location>
</feature>
<feature type="region of interest" description="Disordered" evidence="13">
    <location>
        <begin position="480"/>
        <end position="824"/>
    </location>
</feature>
<evidence type="ECO:0000256" key="11">
    <source>
        <dbReference type="PROSITE-ProRule" id="PRU00706"/>
    </source>
</evidence>
<evidence type="ECO:0000256" key="12">
    <source>
        <dbReference type="RuleBase" id="RU004011"/>
    </source>
</evidence>
<dbReference type="GO" id="GO:0006228">
    <property type="term" value="P:UTP biosynthetic process"/>
    <property type="evidence" value="ECO:0007669"/>
    <property type="project" value="InterPro"/>
</dbReference>
<feature type="compositionally biased region" description="Polar residues" evidence="13">
    <location>
        <begin position="596"/>
        <end position="607"/>
    </location>
</feature>
<sequence>MITAIESPSNENNKTELPQASDYLKKVSSTNDIANVVAKENEKPSLLASENTSVVSMDDNRQERTLAILTDTPNLEDIIEYIKSNGFKIIAAKHFEFTSEKAEKFYEDHAKQNYYEKGIRWLSSSRLYALVLEKENAIKDWRQLMGPTTYKKARKTSPNSIRALFGKDTPQNATHGSDSNESASKEIAYLFGDITIAASSTATATDIPIDAATDAADITHLDEKALENKEVPQQQHKADDAEDGLVCNSNSVSETAPAANDHETIIEPTENAISTKSVEASATDAQEKLETSELEDRQELDEANTQAKQSNAIIADANNVDPEATSSEIKSVSTNESSIKNEEHQEAVESDVGNQVNVAEETQANEEQQDTFASAATTVTNAAASVATTVVLGVAEVAAAAATAVSAAITTSGDDKESESDSMDSNEAEHKQVTIEETPVVHDIVIPETASEELPITAHIDVLDSNNAEAADVVPEITTAANQEKSKSEMEHTEISSTISSDKSSSADIRTADTHTDQRADSSKASILNDRNSADAEKKGASKIADQSTIKKSAKKSAANTRIRPPSINKGRTSTTKTESPGVIKTSSEESDQKSRLQSRTTKTDPSGTVKKPVEGSEQKPRLQSRTATAASNGNDGSANGASATRIARPSAPVKKDAEQLQQSVKKPVTKVSKHLPRVATLAKPPASATKTEQDIKDAPSTGEKTKKRLSSTKNFISRLTAPTVASANKKAAASAATDIETPPPTRRTSTLKKRQSLGAKPAKGNITDTQVYNKGSSQHQQPSNEMTSVSTNDSFSRPTTPSKNDHSDDKKQAFIDNIVENTI</sequence>
<evidence type="ECO:0000256" key="7">
    <source>
        <dbReference type="ARBA" id="ARBA00022777"/>
    </source>
</evidence>
<protein>
    <recommendedName>
        <fullName evidence="2">Nucleoside diphosphate kinase</fullName>
    </recommendedName>
</protein>
<evidence type="ECO:0000256" key="8">
    <source>
        <dbReference type="ARBA" id="ARBA00022840"/>
    </source>
</evidence>
<keyword evidence="16" id="KW-1185">Reference proteome</keyword>
<feature type="compositionally biased region" description="Polar residues" evidence="13">
    <location>
        <begin position="1"/>
        <end position="18"/>
    </location>
</feature>
<dbReference type="PANTHER" id="PTHR46161:SF3">
    <property type="entry name" value="NUCLEOSIDE DIPHOSPHATE KINASE DDB_G0292928-RELATED"/>
    <property type="match status" value="1"/>
</dbReference>
<comment type="similarity">
    <text evidence="1 11 12">Belongs to the NDK family.</text>
</comment>
<evidence type="ECO:0000313" key="16">
    <source>
        <dbReference type="Proteomes" id="UP000054107"/>
    </source>
</evidence>
<feature type="compositionally biased region" description="Acidic residues" evidence="13">
    <location>
        <begin position="416"/>
        <end position="426"/>
    </location>
</feature>
<evidence type="ECO:0000256" key="1">
    <source>
        <dbReference type="ARBA" id="ARBA00008142"/>
    </source>
</evidence>
<feature type="compositionally biased region" description="Polar residues" evidence="13">
    <location>
        <begin position="570"/>
        <end position="579"/>
    </location>
</feature>
<feature type="compositionally biased region" description="Polar residues" evidence="13">
    <location>
        <begin position="767"/>
        <end position="803"/>
    </location>
</feature>
<organism evidence="15 16">
    <name type="scientific">Parasitella parasitica</name>
    <dbReference type="NCBI Taxonomy" id="35722"/>
    <lineage>
        <taxon>Eukaryota</taxon>
        <taxon>Fungi</taxon>
        <taxon>Fungi incertae sedis</taxon>
        <taxon>Mucoromycota</taxon>
        <taxon>Mucoromycotina</taxon>
        <taxon>Mucoromycetes</taxon>
        <taxon>Mucorales</taxon>
        <taxon>Mucorineae</taxon>
        <taxon>Mucoraceae</taxon>
        <taxon>Parasitella</taxon>
    </lineage>
</organism>
<name>A0A0B7NSH8_9FUNG</name>
<reference evidence="15 16" key="1">
    <citation type="submission" date="2014-09" db="EMBL/GenBank/DDBJ databases">
        <authorList>
            <person name="Ellenberger Sabrina"/>
        </authorList>
    </citation>
    <scope>NUCLEOTIDE SEQUENCE [LARGE SCALE GENOMIC DNA]</scope>
    <source>
        <strain evidence="15 16">CBS 412.66</strain>
    </source>
</reference>
<feature type="compositionally biased region" description="Basic residues" evidence="13">
    <location>
        <begin position="668"/>
        <end position="677"/>
    </location>
</feature>
<dbReference type="AlphaFoldDB" id="A0A0B7NSH8"/>
<feature type="compositionally biased region" description="Basic and acidic residues" evidence="13">
    <location>
        <begin position="285"/>
        <end position="297"/>
    </location>
</feature>
<dbReference type="InterPro" id="IPR001564">
    <property type="entry name" value="Nucleoside_diP_kinase"/>
</dbReference>
<evidence type="ECO:0000256" key="5">
    <source>
        <dbReference type="ARBA" id="ARBA00022723"/>
    </source>
</evidence>
<evidence type="ECO:0000313" key="15">
    <source>
        <dbReference type="EMBL" id="CEP18263.1"/>
    </source>
</evidence>
<dbReference type="InterPro" id="IPR023005">
    <property type="entry name" value="Nucleoside_diP_kinase_AS"/>
</dbReference>
<evidence type="ECO:0000256" key="13">
    <source>
        <dbReference type="SAM" id="MobiDB-lite"/>
    </source>
</evidence>
<dbReference type="InterPro" id="IPR034907">
    <property type="entry name" value="NDK-like_dom"/>
</dbReference>
<feature type="compositionally biased region" description="Polar residues" evidence="13">
    <location>
        <begin position="169"/>
        <end position="182"/>
    </location>
</feature>
<dbReference type="PRINTS" id="PR01243">
    <property type="entry name" value="NUCDPKINASE"/>
</dbReference>
<feature type="region of interest" description="Disordered" evidence="13">
    <location>
        <begin position="1"/>
        <end position="21"/>
    </location>
</feature>
<proteinExistence type="inferred from homology"/>